<protein>
    <submittedName>
        <fullName evidence="1">Uncharacterized protein</fullName>
    </submittedName>
</protein>
<feature type="non-terminal residue" evidence="1">
    <location>
        <position position="1"/>
    </location>
</feature>
<reference evidence="1" key="1">
    <citation type="submission" date="2018-10" db="EMBL/GenBank/DDBJ databases">
        <title>Hidden diversity of soil giant viruses.</title>
        <authorList>
            <person name="Schulz F."/>
            <person name="Alteio L."/>
            <person name="Goudeau D."/>
            <person name="Ryan E.M."/>
            <person name="Malmstrom R.R."/>
            <person name="Blanchard J."/>
            <person name="Woyke T."/>
        </authorList>
    </citation>
    <scope>NUCLEOTIDE SEQUENCE</scope>
    <source>
        <strain evidence="1">EDV1</strain>
    </source>
</reference>
<evidence type="ECO:0000313" key="1">
    <source>
        <dbReference type="EMBL" id="AYV78926.1"/>
    </source>
</evidence>
<dbReference type="Gene3D" id="3.30.40.220">
    <property type="match status" value="1"/>
</dbReference>
<proteinExistence type="predicted"/>
<sequence length="345" mass="40561">SLSNILKWIDEIKEYVTICCTYCEIYKPFYEFNPINRPNGTIGRRHTCIWCQSKNNKNQKSEGDGFINKIIRKMNERAQNKKDKKNNKAGICKLKCDDIIALYDEQEKKCFLSNIPMTLKSNCDWTLSIKKLNSNLGYIKKNVVLICKEMHCSIPWTKKKIELIEDLIKDGFDYNKLLKSIEYAHKLIENEQDPIIILKDNIDFIKCLICELILKKSCYKSKSSICNDCQNDNLSELYIFLSDKFTRSRDNAKKKKNNTFSLDLNMLLDKIIEQKGKCQYSNIPLVFQSSKDWMMSIELINNMEGYTNKNTILICTEFQITNNSVKWSKEKFNHFLECIKKKIEN</sequence>
<accession>A0A3G4ZVL9</accession>
<dbReference type="EMBL" id="MK072116">
    <property type="protein sequence ID" value="AYV78926.1"/>
    <property type="molecule type" value="Genomic_DNA"/>
</dbReference>
<organism evidence="1">
    <name type="scientific">Edafosvirus sp</name>
    <dbReference type="NCBI Taxonomy" id="2487765"/>
    <lineage>
        <taxon>Viruses</taxon>
        <taxon>Varidnaviria</taxon>
        <taxon>Bamfordvirae</taxon>
        <taxon>Nucleocytoviricota</taxon>
        <taxon>Megaviricetes</taxon>
        <taxon>Imitervirales</taxon>
        <taxon>Mimiviridae</taxon>
        <taxon>Klosneuvirinae</taxon>
    </lineage>
</organism>
<name>A0A3G4ZVL9_9VIRU</name>
<gene>
    <name evidence="1" type="ORF">Edafosvirus51_5</name>
</gene>